<keyword evidence="2" id="KW-1185">Reference proteome</keyword>
<name>K0T2W0_THAOC</name>
<comment type="caution">
    <text evidence="1">The sequence shown here is derived from an EMBL/GenBank/DDBJ whole genome shotgun (WGS) entry which is preliminary data.</text>
</comment>
<evidence type="ECO:0000313" key="1">
    <source>
        <dbReference type="EMBL" id="EJK64732.1"/>
    </source>
</evidence>
<evidence type="ECO:0000313" key="2">
    <source>
        <dbReference type="Proteomes" id="UP000266841"/>
    </source>
</evidence>
<gene>
    <name evidence="1" type="ORF">THAOC_14505</name>
</gene>
<proteinExistence type="predicted"/>
<dbReference type="Pfam" id="PF13306">
    <property type="entry name" value="LRR_5"/>
    <property type="match status" value="1"/>
</dbReference>
<organism evidence="1 2">
    <name type="scientific">Thalassiosira oceanica</name>
    <name type="common">Marine diatom</name>
    <dbReference type="NCBI Taxonomy" id="159749"/>
    <lineage>
        <taxon>Eukaryota</taxon>
        <taxon>Sar</taxon>
        <taxon>Stramenopiles</taxon>
        <taxon>Ochrophyta</taxon>
        <taxon>Bacillariophyta</taxon>
        <taxon>Coscinodiscophyceae</taxon>
        <taxon>Thalassiosirophycidae</taxon>
        <taxon>Thalassiosirales</taxon>
        <taxon>Thalassiosiraceae</taxon>
        <taxon>Thalassiosira</taxon>
    </lineage>
</organism>
<dbReference type="AlphaFoldDB" id="K0T2W0"/>
<reference evidence="1 2" key="1">
    <citation type="journal article" date="2012" name="Genome Biol.">
        <title>Genome and low-iron response of an oceanic diatom adapted to chronic iron limitation.</title>
        <authorList>
            <person name="Lommer M."/>
            <person name="Specht M."/>
            <person name="Roy A.S."/>
            <person name="Kraemer L."/>
            <person name="Andreson R."/>
            <person name="Gutowska M.A."/>
            <person name="Wolf J."/>
            <person name="Bergner S.V."/>
            <person name="Schilhabel M.B."/>
            <person name="Klostermeier U.C."/>
            <person name="Beiko R.G."/>
            <person name="Rosenstiel P."/>
            <person name="Hippler M."/>
            <person name="Laroche J."/>
        </authorList>
    </citation>
    <scope>NUCLEOTIDE SEQUENCE [LARGE SCALE GENOMIC DNA]</scope>
    <source>
        <strain evidence="1 2">CCMP1005</strain>
    </source>
</reference>
<dbReference type="InterPro" id="IPR032675">
    <property type="entry name" value="LRR_dom_sf"/>
</dbReference>
<sequence>IIGQDAVYGCSELRCVTIPSTVTDLGWCAFANCGNLSDAIFLDSKSLLNQEFFDCGFWRAEQELVNQEALGGMLFDEDGDFAFQGCPSLTAVKLSISWAVTVRMTRLPQECKLSVEERIHNLNRLELEDGDVLACFPVVLMNQGDEAEDDSDDDEDDNKFEVRDTNHETARSLHQVLQLIAFHELKESSIMIELAMWKSRIDESTSVAREDCRVAIPDPAKSLIMEYCGFAGFLKPAIEGA</sequence>
<dbReference type="InterPro" id="IPR026906">
    <property type="entry name" value="LRR_5"/>
</dbReference>
<accession>K0T2W0</accession>
<protein>
    <submittedName>
        <fullName evidence="1">Uncharacterized protein</fullName>
    </submittedName>
</protein>
<dbReference type="EMBL" id="AGNL01016947">
    <property type="protein sequence ID" value="EJK64732.1"/>
    <property type="molecule type" value="Genomic_DNA"/>
</dbReference>
<feature type="non-terminal residue" evidence="1">
    <location>
        <position position="1"/>
    </location>
</feature>
<dbReference type="Proteomes" id="UP000266841">
    <property type="component" value="Unassembled WGS sequence"/>
</dbReference>
<dbReference type="Gene3D" id="3.80.10.10">
    <property type="entry name" value="Ribonuclease Inhibitor"/>
    <property type="match status" value="1"/>
</dbReference>